<evidence type="ECO:0000259" key="11">
    <source>
        <dbReference type="Pfam" id="PF01050"/>
    </source>
</evidence>
<dbReference type="Proteomes" id="UP001575181">
    <property type="component" value="Unassembled WGS sequence"/>
</dbReference>
<dbReference type="RefSeq" id="WP_373657380.1">
    <property type="nucleotide sequence ID" value="NZ_JBGUAW010000020.1"/>
</dbReference>
<proteinExistence type="inferred from homology"/>
<dbReference type="InterPro" id="IPR049577">
    <property type="entry name" value="GMPP_N"/>
</dbReference>
<evidence type="ECO:0000259" key="10">
    <source>
        <dbReference type="Pfam" id="PF00483"/>
    </source>
</evidence>
<dbReference type="InterPro" id="IPR051161">
    <property type="entry name" value="Mannose-6P_isomerase_type2"/>
</dbReference>
<dbReference type="InterPro" id="IPR054566">
    <property type="entry name" value="ManC/GMP-like_b-helix"/>
</dbReference>
<dbReference type="EC" id="2.7.7.13" evidence="3"/>
<sequence length="478" mass="52941">MNTKEVHSIVPVLLSGGSGTRLWPLSRSQFPKQFLPLAGERTMLQETMERVAGVAGISAPIPVCNEAHRFLVADQLREMGWGDNPILLEPEGKNTAPAIALAALEAERLDSSILLLVLPADHVVDEPEFLQEAITVGREPAEQGSLVTFGIVPNAPETGFGYIRTQESPEGQLEPLAVAEFVEKPDRGRAETFVESGDYFWNSGMFLFRADTYLSELGRHAPEILGACRQAFESAERDMDFVRVNAEAFAKSPEDSIDYAVMEKTETAYMVPIQSGWSDVGSWSALFEVTPKDENGNVVRGDVISRGDSNCYLRAESRLLVTSGLEDHVVVETADSVLVAHKNQAQGIKGLVNQLKSEGRDEHQVHRRVYRPWGAYEQIALSKRSQVKRLFIKPGACLSLQMHHHRAEHWVVVQGTAQVTRDGEIFLLTEDQSTYLPVGCYHRIENPGVIPLELIEVQTGGYLGEDDIVRFEDSYGRG</sequence>
<dbReference type="InterPro" id="IPR001538">
    <property type="entry name" value="Man6P_isomerase-2_C"/>
</dbReference>
<evidence type="ECO:0000256" key="5">
    <source>
        <dbReference type="ARBA" id="ARBA00022695"/>
    </source>
</evidence>
<keyword evidence="13" id="KW-0413">Isomerase</keyword>
<dbReference type="CDD" id="cd02509">
    <property type="entry name" value="GDP-M1P_Guanylyltransferase"/>
    <property type="match status" value="1"/>
</dbReference>
<dbReference type="PANTHER" id="PTHR46390:SF1">
    <property type="entry name" value="MANNOSE-1-PHOSPHATE GUANYLYLTRANSFERASE"/>
    <property type="match status" value="1"/>
</dbReference>
<protein>
    <recommendedName>
        <fullName evidence="3">mannose-1-phosphate guanylyltransferase</fullName>
        <ecNumber evidence="3">2.7.7.13</ecNumber>
    </recommendedName>
</protein>
<dbReference type="Pfam" id="PF01050">
    <property type="entry name" value="MannoseP_isomer"/>
    <property type="match status" value="1"/>
</dbReference>
<dbReference type="Gene3D" id="3.90.550.10">
    <property type="entry name" value="Spore Coat Polysaccharide Biosynthesis Protein SpsA, Chain A"/>
    <property type="match status" value="1"/>
</dbReference>
<evidence type="ECO:0000256" key="8">
    <source>
        <dbReference type="ARBA" id="ARBA00047343"/>
    </source>
</evidence>
<name>A0ABV4U2C3_9GAMM</name>
<comment type="pathway">
    <text evidence="1">Nucleotide-sugar biosynthesis; GDP-alpha-D-mannose biosynthesis; GDP-alpha-D-mannose from alpha-D-mannose 1-phosphate (GTP route): step 1/1.</text>
</comment>
<comment type="caution">
    <text evidence="13">The sequence shown here is derived from an EMBL/GenBank/DDBJ whole genome shotgun (WGS) entry which is preliminary data.</text>
</comment>
<evidence type="ECO:0000256" key="6">
    <source>
        <dbReference type="ARBA" id="ARBA00022741"/>
    </source>
</evidence>
<comment type="similarity">
    <text evidence="2 9">Belongs to the mannose-6-phosphate isomerase type 2 family.</text>
</comment>
<dbReference type="PANTHER" id="PTHR46390">
    <property type="entry name" value="MANNOSE-1-PHOSPHATE GUANYLYLTRANSFERASE"/>
    <property type="match status" value="1"/>
</dbReference>
<dbReference type="Pfam" id="PF22640">
    <property type="entry name" value="ManC_GMP_beta-helix"/>
    <property type="match status" value="1"/>
</dbReference>
<evidence type="ECO:0000256" key="3">
    <source>
        <dbReference type="ARBA" id="ARBA00012387"/>
    </source>
</evidence>
<dbReference type="CDD" id="cd02213">
    <property type="entry name" value="cupin_PMI_typeII_C"/>
    <property type="match status" value="1"/>
</dbReference>
<keyword evidence="6" id="KW-0547">Nucleotide-binding</keyword>
<dbReference type="InterPro" id="IPR029044">
    <property type="entry name" value="Nucleotide-diphossugar_trans"/>
</dbReference>
<dbReference type="SUPFAM" id="SSF53448">
    <property type="entry name" value="Nucleotide-diphospho-sugar transferases"/>
    <property type="match status" value="1"/>
</dbReference>
<dbReference type="SUPFAM" id="SSF51182">
    <property type="entry name" value="RmlC-like cupins"/>
    <property type="match status" value="1"/>
</dbReference>
<accession>A0ABV4U2C3</accession>
<organism evidence="13 14">
    <name type="scientific">Thiohalorhabdus methylotrophus</name>
    <dbReference type="NCBI Taxonomy" id="3242694"/>
    <lineage>
        <taxon>Bacteria</taxon>
        <taxon>Pseudomonadati</taxon>
        <taxon>Pseudomonadota</taxon>
        <taxon>Gammaproteobacteria</taxon>
        <taxon>Thiohalorhabdales</taxon>
        <taxon>Thiohalorhabdaceae</taxon>
        <taxon>Thiohalorhabdus</taxon>
    </lineage>
</organism>
<evidence type="ECO:0000259" key="12">
    <source>
        <dbReference type="Pfam" id="PF22640"/>
    </source>
</evidence>
<dbReference type="InterPro" id="IPR011051">
    <property type="entry name" value="RmlC_Cupin_sf"/>
</dbReference>
<dbReference type="InterPro" id="IPR014710">
    <property type="entry name" value="RmlC-like_jellyroll"/>
</dbReference>
<dbReference type="InterPro" id="IPR006375">
    <property type="entry name" value="Man1P_GuaTrfase/Man6P_Isoase"/>
</dbReference>
<keyword evidence="14" id="KW-1185">Reference proteome</keyword>
<evidence type="ECO:0000256" key="4">
    <source>
        <dbReference type="ARBA" id="ARBA00022679"/>
    </source>
</evidence>
<gene>
    <name evidence="13" type="ORF">ACERLL_17460</name>
</gene>
<reference evidence="13 14" key="1">
    <citation type="submission" date="2024-08" db="EMBL/GenBank/DDBJ databases">
        <title>Whole-genome sequencing of halo(alkali)philic microorganisms from hypersaline lakes.</title>
        <authorList>
            <person name="Sorokin D.Y."/>
            <person name="Merkel A.Y."/>
            <person name="Messina E."/>
            <person name="Yakimov M."/>
        </authorList>
    </citation>
    <scope>NUCLEOTIDE SEQUENCE [LARGE SCALE GENOMIC DNA]</scope>
    <source>
        <strain evidence="13 14">Cl-TMA</strain>
    </source>
</reference>
<evidence type="ECO:0000256" key="7">
    <source>
        <dbReference type="ARBA" id="ARBA00023134"/>
    </source>
</evidence>
<feature type="domain" description="Mannose-6-phosphate isomerase type II C-terminal" evidence="11">
    <location>
        <begin position="359"/>
        <end position="473"/>
    </location>
</feature>
<evidence type="ECO:0000313" key="13">
    <source>
        <dbReference type="EMBL" id="MFA9462591.1"/>
    </source>
</evidence>
<keyword evidence="5 13" id="KW-0548">Nucleotidyltransferase</keyword>
<evidence type="ECO:0000256" key="9">
    <source>
        <dbReference type="RuleBase" id="RU004190"/>
    </source>
</evidence>
<dbReference type="Pfam" id="PF00483">
    <property type="entry name" value="NTP_transferase"/>
    <property type="match status" value="1"/>
</dbReference>
<feature type="domain" description="Nucleotidyl transferase" evidence="10">
    <location>
        <begin position="11"/>
        <end position="294"/>
    </location>
</feature>
<evidence type="ECO:0000256" key="1">
    <source>
        <dbReference type="ARBA" id="ARBA00004823"/>
    </source>
</evidence>
<dbReference type="GO" id="GO:0004475">
    <property type="term" value="F:mannose-1-phosphate guanylyltransferase (GTP) activity"/>
    <property type="evidence" value="ECO:0007669"/>
    <property type="project" value="UniProtKB-EC"/>
</dbReference>
<keyword evidence="7" id="KW-0342">GTP-binding</keyword>
<evidence type="ECO:0000313" key="14">
    <source>
        <dbReference type="Proteomes" id="UP001575181"/>
    </source>
</evidence>
<dbReference type="Gene3D" id="2.60.120.10">
    <property type="entry name" value="Jelly Rolls"/>
    <property type="match status" value="1"/>
</dbReference>
<dbReference type="GO" id="GO:0004476">
    <property type="term" value="F:mannose-6-phosphate isomerase activity"/>
    <property type="evidence" value="ECO:0007669"/>
    <property type="project" value="UniProtKB-EC"/>
</dbReference>
<keyword evidence="4 13" id="KW-0808">Transferase</keyword>
<dbReference type="EMBL" id="JBGUAW010000020">
    <property type="protein sequence ID" value="MFA9462591.1"/>
    <property type="molecule type" value="Genomic_DNA"/>
</dbReference>
<dbReference type="NCBIfam" id="TIGR01479">
    <property type="entry name" value="GMP_PMI"/>
    <property type="match status" value="1"/>
</dbReference>
<feature type="domain" description="MannoseP isomerase/GMP-like beta-helix" evidence="12">
    <location>
        <begin position="309"/>
        <end position="355"/>
    </location>
</feature>
<evidence type="ECO:0000256" key="2">
    <source>
        <dbReference type="ARBA" id="ARBA00006115"/>
    </source>
</evidence>
<comment type="catalytic activity">
    <reaction evidence="8">
        <text>alpha-D-mannose 1-phosphate + GTP + H(+) = GDP-alpha-D-mannose + diphosphate</text>
        <dbReference type="Rhea" id="RHEA:15229"/>
        <dbReference type="ChEBI" id="CHEBI:15378"/>
        <dbReference type="ChEBI" id="CHEBI:33019"/>
        <dbReference type="ChEBI" id="CHEBI:37565"/>
        <dbReference type="ChEBI" id="CHEBI:57527"/>
        <dbReference type="ChEBI" id="CHEBI:58409"/>
        <dbReference type="EC" id="2.7.7.13"/>
    </reaction>
</comment>
<dbReference type="InterPro" id="IPR005835">
    <property type="entry name" value="NTP_transferase_dom"/>
</dbReference>